<protein>
    <submittedName>
        <fullName evidence="1">Uncharacterized protein</fullName>
    </submittedName>
</protein>
<reference evidence="1 2" key="1">
    <citation type="journal article" date="2018" name="Front. Plant Sci.">
        <title>Red Clover (Trifolium pratense) and Zigzag Clover (T. medium) - A Picture of Genomic Similarities and Differences.</title>
        <authorList>
            <person name="Dluhosova J."/>
            <person name="Istvanek J."/>
            <person name="Nedelnik J."/>
            <person name="Repkova J."/>
        </authorList>
    </citation>
    <scope>NUCLEOTIDE SEQUENCE [LARGE SCALE GENOMIC DNA]</scope>
    <source>
        <strain evidence="2">cv. 10/8</strain>
        <tissue evidence="1">Leaf</tissue>
    </source>
</reference>
<comment type="caution">
    <text evidence="1">The sequence shown here is derived from an EMBL/GenBank/DDBJ whole genome shotgun (WGS) entry which is preliminary data.</text>
</comment>
<sequence length="64" mass="6975">MPCALIIDLFAKSNSTLLEIVIFPMLYFSARASSIKLMLEPRSSNASSMLTPFMAQGMVTFPGS</sequence>
<evidence type="ECO:0000313" key="1">
    <source>
        <dbReference type="EMBL" id="MCI50253.1"/>
    </source>
</evidence>
<proteinExistence type="predicted"/>
<keyword evidence="2" id="KW-1185">Reference proteome</keyword>
<name>A0A392SMZ0_9FABA</name>
<accession>A0A392SMZ0</accession>
<evidence type="ECO:0000313" key="2">
    <source>
        <dbReference type="Proteomes" id="UP000265520"/>
    </source>
</evidence>
<dbReference type="AlphaFoldDB" id="A0A392SMZ0"/>
<feature type="non-terminal residue" evidence="1">
    <location>
        <position position="64"/>
    </location>
</feature>
<dbReference type="EMBL" id="LXQA010413761">
    <property type="protein sequence ID" value="MCI50253.1"/>
    <property type="molecule type" value="Genomic_DNA"/>
</dbReference>
<organism evidence="1 2">
    <name type="scientific">Trifolium medium</name>
    <dbReference type="NCBI Taxonomy" id="97028"/>
    <lineage>
        <taxon>Eukaryota</taxon>
        <taxon>Viridiplantae</taxon>
        <taxon>Streptophyta</taxon>
        <taxon>Embryophyta</taxon>
        <taxon>Tracheophyta</taxon>
        <taxon>Spermatophyta</taxon>
        <taxon>Magnoliopsida</taxon>
        <taxon>eudicotyledons</taxon>
        <taxon>Gunneridae</taxon>
        <taxon>Pentapetalae</taxon>
        <taxon>rosids</taxon>
        <taxon>fabids</taxon>
        <taxon>Fabales</taxon>
        <taxon>Fabaceae</taxon>
        <taxon>Papilionoideae</taxon>
        <taxon>50 kb inversion clade</taxon>
        <taxon>NPAAA clade</taxon>
        <taxon>Hologalegina</taxon>
        <taxon>IRL clade</taxon>
        <taxon>Trifolieae</taxon>
        <taxon>Trifolium</taxon>
    </lineage>
</organism>
<dbReference type="Proteomes" id="UP000265520">
    <property type="component" value="Unassembled WGS sequence"/>
</dbReference>